<evidence type="ECO:0000313" key="4">
    <source>
        <dbReference type="Proteomes" id="UP000218542"/>
    </source>
</evidence>
<feature type="coiled-coil region" evidence="1">
    <location>
        <begin position="37"/>
        <end position="64"/>
    </location>
</feature>
<dbReference type="EMBL" id="BAOS01000027">
    <property type="protein sequence ID" value="GAX61700.1"/>
    <property type="molecule type" value="Genomic_DNA"/>
</dbReference>
<protein>
    <submittedName>
        <fullName evidence="3">Uncharacterized protein</fullName>
    </submittedName>
</protein>
<dbReference type="OrthoDB" id="259576at2"/>
<evidence type="ECO:0000256" key="2">
    <source>
        <dbReference type="SAM" id="MobiDB-lite"/>
    </source>
</evidence>
<comment type="caution">
    <text evidence="3">The sequence shown here is derived from an EMBL/GenBank/DDBJ whole genome shotgun (WGS) entry which is preliminary data.</text>
</comment>
<dbReference type="AlphaFoldDB" id="A0A286U0L8"/>
<feature type="compositionally biased region" description="Basic and acidic residues" evidence="2">
    <location>
        <begin position="289"/>
        <end position="301"/>
    </location>
</feature>
<accession>A0A286U0L8</accession>
<feature type="coiled-coil region" evidence="1">
    <location>
        <begin position="144"/>
        <end position="178"/>
    </location>
</feature>
<reference evidence="4" key="1">
    <citation type="journal article" date="2017" name="Environ. Microbiol. Rep.">
        <title>Genetic Diversity of Marine Anaerobic Ammonium-Oxidizing Bacteria as Revealed by Genomic and Proteomic Analyses of 'Candidatus Scalindua japonica'.</title>
        <authorList>
            <person name="Oshiki M."/>
            <person name="Mizuto K."/>
            <person name="Kimura Z."/>
            <person name="Kindaichi T."/>
            <person name="Satoh H."/>
            <person name="Okabe S."/>
        </authorList>
    </citation>
    <scope>NUCLEOTIDE SEQUENCE [LARGE SCALE GENOMIC DNA]</scope>
    <source>
        <strain evidence="4">husup-a2</strain>
    </source>
</reference>
<evidence type="ECO:0000256" key="1">
    <source>
        <dbReference type="SAM" id="Coils"/>
    </source>
</evidence>
<keyword evidence="1" id="KW-0175">Coiled coil</keyword>
<feature type="compositionally biased region" description="Basic and acidic residues" evidence="2">
    <location>
        <begin position="216"/>
        <end position="230"/>
    </location>
</feature>
<feature type="region of interest" description="Disordered" evidence="2">
    <location>
        <begin position="216"/>
        <end position="301"/>
    </location>
</feature>
<sequence>MKKLLIIISIFTLTFFCSVTVGFADILKDMAKFQQSLGDWVGQIDELNNRISSLESDKAASEKQTAELNQGLANIENLLSDMDKKVDRVANMSSLEGVKEIVKSFEGTLNVFKKRFSNLAKRLEDQEVKTAVLERMYKTANKPLDMLVQALDEQKRIIDNLGEKLKDQENIIISMKETLQKQTSPDETYLKSIEEMNTRLNKLETGYVVVQKKELKTETGKHSSEPDTHHGSTKGEPLADSSDHHVESGADTHAAPDTHQKKPGDAHAVASEPHHEIPKTQKHVSAPAAHHEEPKAHAKKTDLIDIGEGLFVKNIKFEPFGSSSQIKGKIVNKSDRDYGMMDVKIQTFDKESLPLGEHRFSVYGFNKGITKSFEEIIVGVNSGAISKYSVFSARMPLVSETGESTIKIINLETAVARVEPTERMPDNLEDLIFDKKAKQAPEKLEGFEGTGNGFYVGNVSFEGFGSSTTVKGNIKNNSENDFYNASFVLKVFSKSYGMLTSLDFSVRNINKGDSKAFEEIITGIQPVDIDRYEVTFKSSY</sequence>
<gene>
    <name evidence="3" type="ORF">SCALIN_C27_0095</name>
</gene>
<dbReference type="SUPFAM" id="SSF57997">
    <property type="entry name" value="Tropomyosin"/>
    <property type="match status" value="1"/>
</dbReference>
<organism evidence="3 4">
    <name type="scientific">Candidatus Scalindua japonica</name>
    <dbReference type="NCBI Taxonomy" id="1284222"/>
    <lineage>
        <taxon>Bacteria</taxon>
        <taxon>Pseudomonadati</taxon>
        <taxon>Planctomycetota</taxon>
        <taxon>Candidatus Brocadiia</taxon>
        <taxon>Candidatus Brocadiales</taxon>
        <taxon>Candidatus Scalinduaceae</taxon>
        <taxon>Candidatus Scalindua</taxon>
    </lineage>
</organism>
<proteinExistence type="predicted"/>
<feature type="compositionally biased region" description="Basic and acidic residues" evidence="2">
    <location>
        <begin position="241"/>
        <end position="265"/>
    </location>
</feature>
<dbReference type="Gene3D" id="1.10.287.1490">
    <property type="match status" value="1"/>
</dbReference>
<keyword evidence="4" id="KW-1185">Reference proteome</keyword>
<dbReference type="Proteomes" id="UP000218542">
    <property type="component" value="Unassembled WGS sequence"/>
</dbReference>
<name>A0A286U0L8_9BACT</name>
<evidence type="ECO:0000313" key="3">
    <source>
        <dbReference type="EMBL" id="GAX61700.1"/>
    </source>
</evidence>
<dbReference type="RefSeq" id="WP_096895070.1">
    <property type="nucleotide sequence ID" value="NZ_BAOS01000027.1"/>
</dbReference>